<dbReference type="SUPFAM" id="SSF63712">
    <property type="entry name" value="Nicotinic receptor ligand binding domain-like"/>
    <property type="match status" value="1"/>
</dbReference>
<keyword evidence="4 5" id="KW-0472">Membrane</keyword>
<keyword evidence="3 5" id="KW-1133">Transmembrane helix</keyword>
<dbReference type="AlphaFoldDB" id="A0A7M7NAU2"/>
<accession>A0A7M7NAU2</accession>
<evidence type="ECO:0000256" key="5">
    <source>
        <dbReference type="SAM" id="Phobius"/>
    </source>
</evidence>
<comment type="subcellular location">
    <subcellularLocation>
        <location evidence="1">Membrane</location>
        <topology evidence="1">Multi-pass membrane protein</topology>
    </subcellularLocation>
</comment>
<feature type="transmembrane region" description="Helical" evidence="5">
    <location>
        <begin position="218"/>
        <end position="244"/>
    </location>
</feature>
<evidence type="ECO:0000256" key="3">
    <source>
        <dbReference type="ARBA" id="ARBA00022989"/>
    </source>
</evidence>
<evidence type="ECO:0000313" key="9">
    <source>
        <dbReference type="Proteomes" id="UP000007110"/>
    </source>
</evidence>
<organism evidence="8 9">
    <name type="scientific">Strongylocentrotus purpuratus</name>
    <name type="common">Purple sea urchin</name>
    <dbReference type="NCBI Taxonomy" id="7668"/>
    <lineage>
        <taxon>Eukaryota</taxon>
        <taxon>Metazoa</taxon>
        <taxon>Echinodermata</taxon>
        <taxon>Eleutherozoa</taxon>
        <taxon>Echinozoa</taxon>
        <taxon>Echinoidea</taxon>
        <taxon>Euechinoidea</taxon>
        <taxon>Echinacea</taxon>
        <taxon>Camarodonta</taxon>
        <taxon>Echinidea</taxon>
        <taxon>Strongylocentrotidae</taxon>
        <taxon>Strongylocentrotus</taxon>
    </lineage>
</organism>
<proteinExistence type="predicted"/>
<reference evidence="9" key="1">
    <citation type="submission" date="2015-02" db="EMBL/GenBank/DDBJ databases">
        <title>Genome sequencing for Strongylocentrotus purpuratus.</title>
        <authorList>
            <person name="Murali S."/>
            <person name="Liu Y."/>
            <person name="Vee V."/>
            <person name="English A."/>
            <person name="Wang M."/>
            <person name="Skinner E."/>
            <person name="Han Y."/>
            <person name="Muzny D.M."/>
            <person name="Worley K.C."/>
            <person name="Gibbs R.A."/>
        </authorList>
    </citation>
    <scope>NUCLEOTIDE SEQUENCE</scope>
</reference>
<keyword evidence="9" id="KW-1185">Reference proteome</keyword>
<dbReference type="SUPFAM" id="SSF90112">
    <property type="entry name" value="Neurotransmitter-gated ion-channel transmembrane pore"/>
    <property type="match status" value="1"/>
</dbReference>
<sequence>MKMTWRDEYLQWDPSEWDGITSVTLRPSDIWKPDFDLEQNVERVHFIVADTYVIADYTGTVRWIFPVITTTACKINIVYFPYDVQQCNVTFYPWTLDNSQMRLLAEDDDDAHQQMYIRNGVWDLTNFQAANESIPYKCCPHPFDHVVYTLDLAREAAFFTTQIVMPSVFLSILMLISFWLHPDSGEKISLTVTNLLALILFQQLVAQFMPPTGEPRSIVVTCFFILIALSACSVILTVIVLRVYHTNVDSLPPSWAFMLLRIFINRKVEKTMSAFYDENSRLKGTRDVELSTSKSPSSCEAVTESTSLKEGSINGKTNEIADSEEELDYSFMWKHLALAIERVFGIILSACMLVCVIYALVAFGSRH</sequence>
<dbReference type="RefSeq" id="XP_030832959.1">
    <property type="nucleotide sequence ID" value="XM_030977099.1"/>
</dbReference>
<dbReference type="InterPro" id="IPR036719">
    <property type="entry name" value="Neuro-gated_channel_TM_sf"/>
</dbReference>
<dbReference type="EnsemblMetazoa" id="XM_030977098">
    <property type="protein sequence ID" value="XP_030832958"/>
    <property type="gene ID" value="LOC584111"/>
</dbReference>
<dbReference type="RefSeq" id="XP_030832958.1">
    <property type="nucleotide sequence ID" value="XM_030977098.1"/>
</dbReference>
<dbReference type="InterPro" id="IPR006029">
    <property type="entry name" value="Neurotrans-gated_channel_TM"/>
</dbReference>
<dbReference type="Gene3D" id="1.20.58.390">
    <property type="entry name" value="Neurotransmitter-gated ion-channel transmembrane domain"/>
    <property type="match status" value="1"/>
</dbReference>
<dbReference type="InterPro" id="IPR006202">
    <property type="entry name" value="Neur_chan_lig-bd"/>
</dbReference>
<feature type="transmembrane region" description="Helical" evidence="5">
    <location>
        <begin position="163"/>
        <end position="182"/>
    </location>
</feature>
<dbReference type="FunFam" id="1.20.58.390:FF:000093">
    <property type="entry name" value="Uncharacterized protein"/>
    <property type="match status" value="1"/>
</dbReference>
<reference evidence="8" key="2">
    <citation type="submission" date="2021-01" db="UniProtKB">
        <authorList>
            <consortium name="EnsemblMetazoa"/>
        </authorList>
    </citation>
    <scope>IDENTIFICATION</scope>
</reference>
<evidence type="ECO:0000259" key="6">
    <source>
        <dbReference type="Pfam" id="PF02931"/>
    </source>
</evidence>
<evidence type="ECO:0000313" key="8">
    <source>
        <dbReference type="EnsemblMetazoa" id="XP_030832958"/>
    </source>
</evidence>
<evidence type="ECO:0000259" key="7">
    <source>
        <dbReference type="Pfam" id="PF02932"/>
    </source>
</evidence>
<feature type="domain" description="Neurotransmitter-gated ion-channel ligand-binding" evidence="6">
    <location>
        <begin position="1"/>
        <end position="155"/>
    </location>
</feature>
<evidence type="ECO:0000256" key="2">
    <source>
        <dbReference type="ARBA" id="ARBA00022692"/>
    </source>
</evidence>
<dbReference type="Gene3D" id="2.70.170.10">
    <property type="entry name" value="Neurotransmitter-gated ion-channel ligand-binding domain"/>
    <property type="match status" value="1"/>
</dbReference>
<feature type="transmembrane region" description="Helical" evidence="5">
    <location>
        <begin position="343"/>
        <end position="363"/>
    </location>
</feature>
<dbReference type="GO" id="GO:0004888">
    <property type="term" value="F:transmembrane signaling receptor activity"/>
    <property type="evidence" value="ECO:0007669"/>
    <property type="project" value="InterPro"/>
</dbReference>
<dbReference type="PANTHER" id="PTHR18945">
    <property type="entry name" value="NEUROTRANSMITTER GATED ION CHANNEL"/>
    <property type="match status" value="1"/>
</dbReference>
<dbReference type="InterPro" id="IPR006201">
    <property type="entry name" value="Neur_channel"/>
</dbReference>
<dbReference type="GeneID" id="584111"/>
<dbReference type="PROSITE" id="PS00236">
    <property type="entry name" value="NEUROTR_ION_CHANNEL"/>
    <property type="match status" value="1"/>
</dbReference>
<evidence type="ECO:0000256" key="1">
    <source>
        <dbReference type="ARBA" id="ARBA00004141"/>
    </source>
</evidence>
<dbReference type="InterPro" id="IPR018000">
    <property type="entry name" value="Neurotransmitter_ion_chnl_CS"/>
</dbReference>
<dbReference type="Pfam" id="PF02931">
    <property type="entry name" value="Neur_chan_LBD"/>
    <property type="match status" value="1"/>
</dbReference>
<dbReference type="Proteomes" id="UP000007110">
    <property type="component" value="Unassembled WGS sequence"/>
</dbReference>
<dbReference type="Pfam" id="PF02932">
    <property type="entry name" value="Neur_chan_memb"/>
    <property type="match status" value="1"/>
</dbReference>
<dbReference type="EnsemblMetazoa" id="XM_030977099">
    <property type="protein sequence ID" value="XP_030832959"/>
    <property type="gene ID" value="LOC584111"/>
</dbReference>
<evidence type="ECO:0000256" key="4">
    <source>
        <dbReference type="ARBA" id="ARBA00023136"/>
    </source>
</evidence>
<name>A0A7M7NAU2_STRPU</name>
<dbReference type="GO" id="GO:0016020">
    <property type="term" value="C:membrane"/>
    <property type="evidence" value="ECO:0007669"/>
    <property type="project" value="UniProtKB-SubCell"/>
</dbReference>
<dbReference type="InterPro" id="IPR036734">
    <property type="entry name" value="Neur_chan_lig-bd_sf"/>
</dbReference>
<dbReference type="GO" id="GO:0005230">
    <property type="term" value="F:extracellular ligand-gated monoatomic ion channel activity"/>
    <property type="evidence" value="ECO:0007669"/>
    <property type="project" value="InterPro"/>
</dbReference>
<dbReference type="FunFam" id="2.70.170.10:FF:000028">
    <property type="entry name" value="AcetylCholine Receptor"/>
    <property type="match status" value="1"/>
</dbReference>
<keyword evidence="2 5" id="KW-0812">Transmembrane</keyword>
<feature type="domain" description="Neurotransmitter-gated ion-channel transmembrane" evidence="7">
    <location>
        <begin position="163"/>
        <end position="255"/>
    </location>
</feature>
<dbReference type="InterPro" id="IPR038050">
    <property type="entry name" value="Neuro_actylchol_rec"/>
</dbReference>
<dbReference type="CDD" id="cd19051">
    <property type="entry name" value="LGIC_TM_cation"/>
    <property type="match status" value="1"/>
</dbReference>
<protein>
    <submittedName>
        <fullName evidence="8">Uncharacterized protein</fullName>
    </submittedName>
</protein>